<accession>A0A511QDT5</accession>
<sequence>MSKISTFSIGIEDYSYVSEGQLELDLPSRFQMLPDGQAIETHLGKLYELRPSDQYLFSLAKPKLHYGELLRPEKYRKQFDETFLLLTQVAGENKSPKLLDMLEVLKETQIDQRFLIMALSLLIQV</sequence>
<organism evidence="1 2">
    <name type="scientific">Vibrio sagamiensis NBRC 104589</name>
    <dbReference type="NCBI Taxonomy" id="1219064"/>
    <lineage>
        <taxon>Bacteria</taxon>
        <taxon>Pseudomonadati</taxon>
        <taxon>Pseudomonadota</taxon>
        <taxon>Gammaproteobacteria</taxon>
        <taxon>Vibrionales</taxon>
        <taxon>Vibrionaceae</taxon>
        <taxon>Vibrio</taxon>
    </lineage>
</organism>
<dbReference type="RefSeq" id="WP_039983248.1">
    <property type="nucleotide sequence ID" value="NZ_BAOJ01000176.1"/>
</dbReference>
<dbReference type="Proteomes" id="UP000321922">
    <property type="component" value="Unassembled WGS sequence"/>
</dbReference>
<dbReference type="InterPro" id="IPR012672">
    <property type="entry name" value="T3SS_YscX"/>
</dbReference>
<dbReference type="EMBL" id="BJXJ01000012">
    <property type="protein sequence ID" value="GEM75464.1"/>
    <property type="molecule type" value="Genomic_DNA"/>
</dbReference>
<gene>
    <name evidence="1" type="ORF">VSA01S_15760</name>
</gene>
<dbReference type="NCBIfam" id="TIGR02502">
    <property type="entry name" value="type_III_YscX"/>
    <property type="match status" value="1"/>
</dbReference>
<name>A0A511QDT5_9VIBR</name>
<reference evidence="1 2" key="1">
    <citation type="submission" date="2019-07" db="EMBL/GenBank/DDBJ databases">
        <title>Whole genome shotgun sequence of Vibrio sagamiensis NBRC 104589.</title>
        <authorList>
            <person name="Hosoyama A."/>
            <person name="Uohara A."/>
            <person name="Ohji S."/>
            <person name="Ichikawa N."/>
        </authorList>
    </citation>
    <scope>NUCLEOTIDE SEQUENCE [LARGE SCALE GENOMIC DNA]</scope>
    <source>
        <strain evidence="1 2">NBRC 104589</strain>
    </source>
</reference>
<dbReference type="Pfam" id="PF09474">
    <property type="entry name" value="Type_III_YscX"/>
    <property type="match status" value="1"/>
</dbReference>
<evidence type="ECO:0000313" key="1">
    <source>
        <dbReference type="EMBL" id="GEM75464.1"/>
    </source>
</evidence>
<proteinExistence type="predicted"/>
<evidence type="ECO:0000313" key="2">
    <source>
        <dbReference type="Proteomes" id="UP000321922"/>
    </source>
</evidence>
<keyword evidence="2" id="KW-1185">Reference proteome</keyword>
<dbReference type="OrthoDB" id="6916027at2"/>
<comment type="caution">
    <text evidence="1">The sequence shown here is derived from an EMBL/GenBank/DDBJ whole genome shotgun (WGS) entry which is preliminary data.</text>
</comment>
<dbReference type="AlphaFoldDB" id="A0A511QDT5"/>
<protein>
    <submittedName>
        <fullName evidence="1">Type III secretion protein, YscX family</fullName>
    </submittedName>
</protein>